<dbReference type="EMBL" id="BDGI01000088">
    <property type="protein sequence ID" value="GAV28811.1"/>
    <property type="molecule type" value="Genomic_DNA"/>
</dbReference>
<evidence type="ECO:0000256" key="1">
    <source>
        <dbReference type="ARBA" id="ARBA00010774"/>
    </source>
</evidence>
<keyword evidence="2" id="KW-0378">Hydrolase</keyword>
<feature type="domain" description="Endonuclease/exonuclease/phosphatase" evidence="4">
    <location>
        <begin position="138"/>
        <end position="468"/>
    </location>
</feature>
<comment type="similarity">
    <text evidence="1">Belongs to the CCR4/nocturin family.</text>
</comment>
<dbReference type="InterPro" id="IPR036691">
    <property type="entry name" value="Endo/exonu/phosph_ase_sf"/>
</dbReference>
<dbReference type="Proteomes" id="UP000186136">
    <property type="component" value="Unassembled WGS sequence"/>
</dbReference>
<evidence type="ECO:0000313" key="5">
    <source>
        <dbReference type="EMBL" id="GAV28811.1"/>
    </source>
</evidence>
<dbReference type="Pfam" id="PF03372">
    <property type="entry name" value="Exo_endo_phos"/>
    <property type="match status" value="1"/>
</dbReference>
<name>A0A1Q2YH50_9ASCO</name>
<dbReference type="InterPro" id="IPR050410">
    <property type="entry name" value="CCR4/nocturin_mRNA_transcr"/>
</dbReference>
<evidence type="ECO:0000256" key="3">
    <source>
        <dbReference type="SAM" id="MobiDB-lite"/>
    </source>
</evidence>
<feature type="compositionally biased region" description="Basic and acidic residues" evidence="3">
    <location>
        <begin position="377"/>
        <end position="387"/>
    </location>
</feature>
<organism evidence="5 6">
    <name type="scientific">Pichia membranifaciens</name>
    <dbReference type="NCBI Taxonomy" id="4926"/>
    <lineage>
        <taxon>Eukaryota</taxon>
        <taxon>Fungi</taxon>
        <taxon>Dikarya</taxon>
        <taxon>Ascomycota</taxon>
        <taxon>Saccharomycotina</taxon>
        <taxon>Pichiomycetes</taxon>
        <taxon>Pichiales</taxon>
        <taxon>Pichiaceae</taxon>
        <taxon>Pichia</taxon>
    </lineage>
</organism>
<evidence type="ECO:0000259" key="4">
    <source>
        <dbReference type="Pfam" id="PF03372"/>
    </source>
</evidence>
<dbReference type="PANTHER" id="PTHR12121:SF45">
    <property type="entry name" value="NOCTURNIN"/>
    <property type="match status" value="1"/>
</dbReference>
<proteinExistence type="inferred from homology"/>
<dbReference type="GO" id="GO:0000175">
    <property type="term" value="F:3'-5'-RNA exonuclease activity"/>
    <property type="evidence" value="ECO:0007669"/>
    <property type="project" value="TreeGrafter"/>
</dbReference>
<keyword evidence="6" id="KW-1185">Reference proteome</keyword>
<dbReference type="AlphaFoldDB" id="A0A1Q2YH50"/>
<protein>
    <recommendedName>
        <fullName evidence="4">Endonuclease/exonuclease/phosphatase domain-containing protein</fullName>
    </recommendedName>
</protein>
<evidence type="ECO:0000313" key="6">
    <source>
        <dbReference type="Proteomes" id="UP000186136"/>
    </source>
</evidence>
<comment type="caution">
    <text evidence="5">The sequence shown here is derived from an EMBL/GenBank/DDBJ whole genome shotgun (WGS) entry which is preliminary data.</text>
</comment>
<feature type="compositionally biased region" description="Polar residues" evidence="3">
    <location>
        <begin position="26"/>
        <end position="44"/>
    </location>
</feature>
<evidence type="ECO:0000256" key="2">
    <source>
        <dbReference type="ARBA" id="ARBA00022801"/>
    </source>
</evidence>
<reference evidence="5 6" key="1">
    <citation type="submission" date="2016-08" db="EMBL/GenBank/DDBJ databases">
        <title>Whole genome shotgun sequence of Pichia membranifaciens KS47-1.</title>
        <authorList>
            <person name="Konishi M."/>
            <person name="Ishida M."/>
            <person name="Arakawa T."/>
            <person name="Kato Y."/>
            <person name="Horiuchi J."/>
        </authorList>
    </citation>
    <scope>NUCLEOTIDE SEQUENCE [LARGE SCALE GENOMIC DNA]</scope>
    <source>
        <strain evidence="5 6">KS47-1</strain>
    </source>
</reference>
<accession>A0A1Q2YH50</accession>
<dbReference type="InterPro" id="IPR005135">
    <property type="entry name" value="Endo/exonuclease/phosphatase"/>
</dbReference>
<feature type="region of interest" description="Disordered" evidence="3">
    <location>
        <begin position="361"/>
        <end position="387"/>
    </location>
</feature>
<dbReference type="Gene3D" id="3.60.10.10">
    <property type="entry name" value="Endonuclease/exonuclease/phosphatase"/>
    <property type="match status" value="1"/>
</dbReference>
<gene>
    <name evidence="5" type="ORF">PMKS-002287</name>
</gene>
<sequence length="522" mass="60325">MFSDEENGGQNQKNNSQTDKDVLISGTENLSLASCTKEQVSDVTQNEKGDQKKKKNKKKKSGKVPRDMITPEYIEEMRKQREEKKREKREALIKQGIDPDAPINETKYLKRELLSIPRTEGEQDEEQSRDSILTLKIMTYNLLAQALIRRKLFPDNGDILKWQKRSKVLLQELQDYNCDILCLQEVDFVQYKSFWRPNLEKLGYQTKFQRGADKNHGVSIFFKHSLFNLVDTCLINFDNEKSGDVKPRTITKNVGLILGLALINDPSKLITIGTAHLFWHPFGTYERTRQTYVVLSKSKEFERRIQILHPEITKIWKFFAGDFNSQPYDSPYLSITSKPIHYDDRCMRVIACSTSFQFSSLRNGGSGEEEEGGNVEKFGENQPKDPVPETYVATEEQELMVKQIEQLHNDLSLRAISLYSVAYGEVDPENSGLDNDRNEPFFSNWAHSWRGLLDYIFFIKEWDIGSDHQNIDSIPAFEQENAVRIDKLLKLPHPKEMGPGQPRENEYPSDHLCLIAQISLLE</sequence>
<dbReference type="OrthoDB" id="428734at2759"/>
<feature type="compositionally biased region" description="Basic residues" evidence="3">
    <location>
        <begin position="51"/>
        <end position="63"/>
    </location>
</feature>
<dbReference type="PANTHER" id="PTHR12121">
    <property type="entry name" value="CARBON CATABOLITE REPRESSOR PROTEIN 4"/>
    <property type="match status" value="1"/>
</dbReference>
<feature type="compositionally biased region" description="Polar residues" evidence="3">
    <location>
        <begin position="8"/>
        <end position="17"/>
    </location>
</feature>
<dbReference type="SUPFAM" id="SSF56219">
    <property type="entry name" value="DNase I-like"/>
    <property type="match status" value="1"/>
</dbReference>
<dbReference type="GO" id="GO:0006139">
    <property type="term" value="P:nucleobase-containing compound metabolic process"/>
    <property type="evidence" value="ECO:0007669"/>
    <property type="project" value="UniProtKB-ARBA"/>
</dbReference>
<feature type="region of interest" description="Disordered" evidence="3">
    <location>
        <begin position="1"/>
        <end position="71"/>
    </location>
</feature>